<dbReference type="EMBL" id="DSYQ01000001">
    <property type="protein sequence ID" value="HGT70689.1"/>
    <property type="molecule type" value="Genomic_DNA"/>
</dbReference>
<proteinExistence type="predicted"/>
<keyword evidence="3" id="KW-0670">Pyruvate</keyword>
<dbReference type="Gene3D" id="3.40.920.10">
    <property type="entry name" value="Pyruvate-ferredoxin oxidoreductase, PFOR, domain III"/>
    <property type="match status" value="1"/>
</dbReference>
<dbReference type="GO" id="GO:0016625">
    <property type="term" value="F:oxidoreductase activity, acting on the aldehyde or oxo group of donors, iron-sulfur protein as acceptor"/>
    <property type="evidence" value="ECO:0007669"/>
    <property type="project" value="InterPro"/>
</dbReference>
<comment type="caution">
    <text evidence="3">The sequence shown here is derived from an EMBL/GenBank/DDBJ whole genome shotgun (WGS) entry which is preliminary data.</text>
</comment>
<reference evidence="3" key="1">
    <citation type="journal article" date="2020" name="mSystems">
        <title>Genome- and Community-Level Interaction Insights into Carbon Utilization and Element Cycling Functions of Hydrothermarchaeota in Hydrothermal Sediment.</title>
        <authorList>
            <person name="Zhou Z."/>
            <person name="Liu Y."/>
            <person name="Xu W."/>
            <person name="Pan J."/>
            <person name="Luo Z.H."/>
            <person name="Li M."/>
        </authorList>
    </citation>
    <scope>NUCLEOTIDE SEQUENCE [LARGE SCALE GENOMIC DNA]</scope>
    <source>
        <strain evidence="3">SpSt-579</strain>
    </source>
</reference>
<keyword evidence="1" id="KW-0560">Oxidoreductase</keyword>
<dbReference type="InterPro" id="IPR051626">
    <property type="entry name" value="Oxidoreductase_gamma_subunit"/>
</dbReference>
<dbReference type="PANTHER" id="PTHR43366">
    <property type="entry name" value="PYRUVATE SYNTHASE SUBUNIT PORC"/>
    <property type="match status" value="1"/>
</dbReference>
<evidence type="ECO:0000256" key="1">
    <source>
        <dbReference type="ARBA" id="ARBA00023002"/>
    </source>
</evidence>
<organism evidence="3">
    <name type="scientific">candidate division CPR3 bacterium</name>
    <dbReference type="NCBI Taxonomy" id="2268181"/>
    <lineage>
        <taxon>Bacteria</taxon>
        <taxon>Bacteria division CPR3</taxon>
    </lineage>
</organism>
<dbReference type="Pfam" id="PF01558">
    <property type="entry name" value="POR"/>
    <property type="match status" value="1"/>
</dbReference>
<dbReference type="PANTHER" id="PTHR43366:SF1">
    <property type="entry name" value="PYRUVATE SYNTHASE SUBUNIT PORC"/>
    <property type="match status" value="1"/>
</dbReference>
<sequence>MLKEVRIHGRGGQGAVTMAEMIALSAYNCGKVVQAFPSFGVERRGAPVEAYVRISDKAIFRCDHIVNPDYIIILDPTLLQNKNILNGLDKGDIVLVNTGKSEDELKGYFSIFPDVKVKCIDAVSLAIEIIGKPIVNTALLGAFTELTGIINMGGVKKAIKEKLSEKGPDIIEKNVLVAQKAYDHFDPHKQFMVVSGEHSIMIK</sequence>
<accession>A0A7C4LZX4</accession>
<feature type="domain" description="Pyruvate/ketoisovalerate oxidoreductase catalytic" evidence="2">
    <location>
        <begin position="11"/>
        <end position="183"/>
    </location>
</feature>
<dbReference type="SUPFAM" id="SSF53323">
    <property type="entry name" value="Pyruvate-ferredoxin oxidoreductase, PFOR, domain III"/>
    <property type="match status" value="1"/>
</dbReference>
<dbReference type="NCBIfam" id="TIGR02175">
    <property type="entry name" value="PorC_KorC"/>
    <property type="match status" value="1"/>
</dbReference>
<gene>
    <name evidence="3" type="ORF">ENT43_00325</name>
</gene>
<dbReference type="InterPro" id="IPR011894">
    <property type="entry name" value="PorC_KorC"/>
</dbReference>
<protein>
    <submittedName>
        <fullName evidence="3">Pyruvate ferredoxin oxidoreductase</fullName>
    </submittedName>
</protein>
<dbReference type="InterPro" id="IPR002869">
    <property type="entry name" value="Pyrv_flavodox_OxRed_cen"/>
</dbReference>
<name>A0A7C4LZX4_UNCC3</name>
<evidence type="ECO:0000313" key="3">
    <source>
        <dbReference type="EMBL" id="HGT70689.1"/>
    </source>
</evidence>
<dbReference type="AlphaFoldDB" id="A0A7C4LZX4"/>
<evidence type="ECO:0000259" key="2">
    <source>
        <dbReference type="Pfam" id="PF01558"/>
    </source>
</evidence>
<dbReference type="InterPro" id="IPR019752">
    <property type="entry name" value="Pyrv/ketoisovalerate_OxRed_cat"/>
</dbReference>